<dbReference type="Gene3D" id="3.40.50.300">
    <property type="entry name" value="P-loop containing nucleotide triphosphate hydrolases"/>
    <property type="match status" value="1"/>
</dbReference>
<dbReference type="GO" id="GO:0005524">
    <property type="term" value="F:ATP binding"/>
    <property type="evidence" value="ECO:0007669"/>
    <property type="project" value="UniProtKB-KW"/>
</dbReference>
<dbReference type="AlphaFoldDB" id="A0A3E2TFF2"/>
<dbReference type="GO" id="GO:0016887">
    <property type="term" value="F:ATP hydrolysis activity"/>
    <property type="evidence" value="ECO:0007669"/>
    <property type="project" value="InterPro"/>
</dbReference>
<keyword evidence="6" id="KW-1185">Reference proteome</keyword>
<keyword evidence="2" id="KW-0547">Nucleotide-binding</keyword>
<organism evidence="5 6">
    <name type="scientific">Anaerococcus nagyae</name>
    <dbReference type="NCBI Taxonomy" id="1755241"/>
    <lineage>
        <taxon>Bacteria</taxon>
        <taxon>Bacillati</taxon>
        <taxon>Bacillota</taxon>
        <taxon>Tissierellia</taxon>
        <taxon>Tissierellales</taxon>
        <taxon>Peptoniphilaceae</taxon>
        <taxon>Anaerococcus</taxon>
    </lineage>
</organism>
<reference evidence="5 6" key="1">
    <citation type="submission" date="2018-08" db="EMBL/GenBank/DDBJ databases">
        <title>A genome reference for cultivated species of the human gut microbiota.</title>
        <authorList>
            <person name="Zou Y."/>
            <person name="Xue W."/>
            <person name="Luo G."/>
        </authorList>
    </citation>
    <scope>NUCLEOTIDE SEQUENCE [LARGE SCALE GENOMIC DNA]</scope>
    <source>
        <strain evidence="5 6">OF01-3</strain>
    </source>
</reference>
<sequence length="232" mass="26583">MDNYIEVRNLTKTYKKTVALDNLNLDLEKGKVYGLLGPNGSGKTTLLKSIAGFARPDNGEIIISGEKLSYKSKNNISFLADKRFLFDNLTAKDNLNIFADFYDDFDKELAERLMDYFSVDLKDKPLNFSKGDYKKLAICLVLSRDTDLYLLDEPTNGLDPISLAKVQDLLIEKFDGEKTFLMATHQIESIENLFEEVIFLDRGSIHHIDQAKNIRNENMSDIYDFYDEIYLG</sequence>
<dbReference type="PANTHER" id="PTHR42939">
    <property type="entry name" value="ABC TRANSPORTER ATP-BINDING PROTEIN ALBC-RELATED"/>
    <property type="match status" value="1"/>
</dbReference>
<dbReference type="InterPro" id="IPR003439">
    <property type="entry name" value="ABC_transporter-like_ATP-bd"/>
</dbReference>
<keyword evidence="1" id="KW-0813">Transport</keyword>
<dbReference type="InterPro" id="IPR051782">
    <property type="entry name" value="ABC_Transporter_VariousFunc"/>
</dbReference>
<dbReference type="RefSeq" id="WP_117522309.1">
    <property type="nucleotide sequence ID" value="NZ_QVEU01000011.1"/>
</dbReference>
<dbReference type="CDD" id="cd03230">
    <property type="entry name" value="ABC_DR_subfamily_A"/>
    <property type="match status" value="1"/>
</dbReference>
<name>A0A3E2TFF2_9FIRM</name>
<gene>
    <name evidence="5" type="ORF">DXA39_08605</name>
</gene>
<dbReference type="PROSITE" id="PS50893">
    <property type="entry name" value="ABC_TRANSPORTER_2"/>
    <property type="match status" value="1"/>
</dbReference>
<protein>
    <submittedName>
        <fullName evidence="5">ABC transporter ATP-binding protein</fullName>
    </submittedName>
</protein>
<dbReference type="PANTHER" id="PTHR42939:SF1">
    <property type="entry name" value="ABC TRANSPORTER ATP-BINDING PROTEIN ALBC-RELATED"/>
    <property type="match status" value="1"/>
</dbReference>
<dbReference type="Pfam" id="PF00005">
    <property type="entry name" value="ABC_tran"/>
    <property type="match status" value="1"/>
</dbReference>
<dbReference type="EMBL" id="QVEU01000011">
    <property type="protein sequence ID" value="RGB74415.1"/>
    <property type="molecule type" value="Genomic_DNA"/>
</dbReference>
<evidence type="ECO:0000259" key="4">
    <source>
        <dbReference type="PROSITE" id="PS50893"/>
    </source>
</evidence>
<evidence type="ECO:0000313" key="6">
    <source>
        <dbReference type="Proteomes" id="UP000261011"/>
    </source>
</evidence>
<evidence type="ECO:0000256" key="2">
    <source>
        <dbReference type="ARBA" id="ARBA00022741"/>
    </source>
</evidence>
<feature type="domain" description="ABC transporter" evidence="4">
    <location>
        <begin position="5"/>
        <end position="227"/>
    </location>
</feature>
<dbReference type="OrthoDB" id="9804819at2"/>
<evidence type="ECO:0000256" key="3">
    <source>
        <dbReference type="ARBA" id="ARBA00022840"/>
    </source>
</evidence>
<keyword evidence="3 5" id="KW-0067">ATP-binding</keyword>
<dbReference type="SUPFAM" id="SSF52540">
    <property type="entry name" value="P-loop containing nucleoside triphosphate hydrolases"/>
    <property type="match status" value="1"/>
</dbReference>
<evidence type="ECO:0000256" key="1">
    <source>
        <dbReference type="ARBA" id="ARBA00022448"/>
    </source>
</evidence>
<accession>A0A3E2TFF2</accession>
<comment type="caution">
    <text evidence="5">The sequence shown here is derived from an EMBL/GenBank/DDBJ whole genome shotgun (WGS) entry which is preliminary data.</text>
</comment>
<dbReference type="InterPro" id="IPR003593">
    <property type="entry name" value="AAA+_ATPase"/>
</dbReference>
<dbReference type="Proteomes" id="UP000261011">
    <property type="component" value="Unassembled WGS sequence"/>
</dbReference>
<dbReference type="InterPro" id="IPR027417">
    <property type="entry name" value="P-loop_NTPase"/>
</dbReference>
<dbReference type="SMART" id="SM00382">
    <property type="entry name" value="AAA"/>
    <property type="match status" value="1"/>
</dbReference>
<evidence type="ECO:0000313" key="5">
    <source>
        <dbReference type="EMBL" id="RGB74415.1"/>
    </source>
</evidence>
<proteinExistence type="predicted"/>